<sequence>MMLYVRKLVGKTAAEGSRINNNRSRQQVDWLTEAFAGAGLDIDDDFP</sequence>
<evidence type="ECO:0000313" key="2">
    <source>
        <dbReference type="Proteomes" id="UP000570474"/>
    </source>
</evidence>
<protein>
    <submittedName>
        <fullName evidence="1">Uncharacterized protein</fullName>
    </submittedName>
</protein>
<keyword evidence="2" id="KW-1185">Reference proteome</keyword>
<dbReference type="Proteomes" id="UP000570474">
    <property type="component" value="Unassembled WGS sequence"/>
</dbReference>
<dbReference type="AlphaFoldDB" id="A0A847S022"/>
<reference evidence="1 2" key="1">
    <citation type="submission" date="2020-04" db="EMBL/GenBank/DDBJ databases">
        <authorList>
            <person name="Yin C."/>
        </authorList>
    </citation>
    <scope>NUCLEOTIDE SEQUENCE [LARGE SCALE GENOMIC DNA]</scope>
    <source>
        <strain evidence="1 2">Ae27</strain>
    </source>
</reference>
<evidence type="ECO:0000313" key="1">
    <source>
        <dbReference type="EMBL" id="NLR66217.1"/>
    </source>
</evidence>
<dbReference type="EMBL" id="JABAIA010000002">
    <property type="protein sequence ID" value="NLR66217.1"/>
    <property type="molecule type" value="Genomic_DNA"/>
</dbReference>
<gene>
    <name evidence="1" type="ORF">HGH92_18065</name>
</gene>
<accession>A0A847S022</accession>
<comment type="caution">
    <text evidence="1">The sequence shown here is derived from an EMBL/GenBank/DDBJ whole genome shotgun (WGS) entry which is preliminary data.</text>
</comment>
<proteinExistence type="predicted"/>
<name>A0A847S022_9BACT</name>
<organism evidence="1 2">
    <name type="scientific">Chitinophaga varians</name>
    <dbReference type="NCBI Taxonomy" id="2202339"/>
    <lineage>
        <taxon>Bacteria</taxon>
        <taxon>Pseudomonadati</taxon>
        <taxon>Bacteroidota</taxon>
        <taxon>Chitinophagia</taxon>
        <taxon>Chitinophagales</taxon>
        <taxon>Chitinophagaceae</taxon>
        <taxon>Chitinophaga</taxon>
    </lineage>
</organism>